<feature type="domain" description="ABC transmembrane type-1" evidence="9">
    <location>
        <begin position="21"/>
        <end position="303"/>
    </location>
</feature>
<evidence type="ECO:0000256" key="5">
    <source>
        <dbReference type="ARBA" id="ARBA00022989"/>
    </source>
</evidence>
<dbReference type="SMART" id="SM00382">
    <property type="entry name" value="AAA"/>
    <property type="match status" value="1"/>
</dbReference>
<dbReference type="CDD" id="cd07346">
    <property type="entry name" value="ABC_6TM_exporters"/>
    <property type="match status" value="1"/>
</dbReference>
<name>A0A975GAJ2_9THEO</name>
<proteinExistence type="predicted"/>
<dbReference type="GO" id="GO:0005886">
    <property type="term" value="C:plasma membrane"/>
    <property type="evidence" value="ECO:0007669"/>
    <property type="project" value="UniProtKB-SubCell"/>
</dbReference>
<keyword evidence="2 7" id="KW-0812">Transmembrane</keyword>
<feature type="transmembrane region" description="Helical" evidence="7">
    <location>
        <begin position="160"/>
        <end position="178"/>
    </location>
</feature>
<evidence type="ECO:0000259" key="8">
    <source>
        <dbReference type="PROSITE" id="PS50893"/>
    </source>
</evidence>
<dbReference type="GO" id="GO:0005524">
    <property type="term" value="F:ATP binding"/>
    <property type="evidence" value="ECO:0007669"/>
    <property type="project" value="UniProtKB-KW"/>
</dbReference>
<protein>
    <submittedName>
        <fullName evidence="10">ABC transporter ATP-binding protein</fullName>
    </submittedName>
</protein>
<evidence type="ECO:0000256" key="3">
    <source>
        <dbReference type="ARBA" id="ARBA00022741"/>
    </source>
</evidence>
<keyword evidence="4 10" id="KW-0067">ATP-binding</keyword>
<dbReference type="InterPro" id="IPR011527">
    <property type="entry name" value="ABC1_TM_dom"/>
</dbReference>
<organism evidence="10 11">
    <name type="scientific">Aceticella autotrophica</name>
    <dbReference type="NCBI Taxonomy" id="2755338"/>
    <lineage>
        <taxon>Bacteria</taxon>
        <taxon>Bacillati</taxon>
        <taxon>Bacillota</taxon>
        <taxon>Clostridia</taxon>
        <taxon>Thermoanaerobacterales</taxon>
        <taxon>Thermoanaerobacteraceae</taxon>
        <taxon>Aceticella</taxon>
    </lineage>
</organism>
<evidence type="ECO:0000313" key="10">
    <source>
        <dbReference type="EMBL" id="QSZ27443.1"/>
    </source>
</evidence>
<feature type="transmembrane region" description="Helical" evidence="7">
    <location>
        <begin position="238"/>
        <end position="261"/>
    </location>
</feature>
<feature type="transmembrane region" description="Helical" evidence="7">
    <location>
        <begin position="57"/>
        <end position="77"/>
    </location>
</feature>
<dbReference type="GO" id="GO:0015421">
    <property type="term" value="F:ABC-type oligopeptide transporter activity"/>
    <property type="evidence" value="ECO:0007669"/>
    <property type="project" value="TreeGrafter"/>
</dbReference>
<keyword evidence="11" id="KW-1185">Reference proteome</keyword>
<dbReference type="GO" id="GO:0016887">
    <property type="term" value="F:ATP hydrolysis activity"/>
    <property type="evidence" value="ECO:0007669"/>
    <property type="project" value="InterPro"/>
</dbReference>
<dbReference type="PANTHER" id="PTHR43394">
    <property type="entry name" value="ATP-DEPENDENT PERMEASE MDL1, MITOCHONDRIAL"/>
    <property type="match status" value="1"/>
</dbReference>
<comment type="subcellular location">
    <subcellularLocation>
        <location evidence="1">Cell membrane</location>
        <topology evidence="1">Multi-pass membrane protein</topology>
    </subcellularLocation>
</comment>
<evidence type="ECO:0000256" key="6">
    <source>
        <dbReference type="ARBA" id="ARBA00023136"/>
    </source>
</evidence>
<keyword evidence="5 7" id="KW-1133">Transmembrane helix</keyword>
<keyword evidence="6 7" id="KW-0472">Membrane</keyword>
<evidence type="ECO:0000256" key="4">
    <source>
        <dbReference type="ARBA" id="ARBA00022840"/>
    </source>
</evidence>
<dbReference type="PROSITE" id="PS50893">
    <property type="entry name" value="ABC_TRANSPORTER_2"/>
    <property type="match status" value="1"/>
</dbReference>
<dbReference type="InterPro" id="IPR027417">
    <property type="entry name" value="P-loop_NTPase"/>
</dbReference>
<dbReference type="Pfam" id="PF00005">
    <property type="entry name" value="ABC_tran"/>
    <property type="match status" value="1"/>
</dbReference>
<dbReference type="RefSeq" id="WP_284680138.1">
    <property type="nucleotide sequence ID" value="NZ_CP060096.1"/>
</dbReference>
<dbReference type="PROSITE" id="PS00211">
    <property type="entry name" value="ABC_TRANSPORTER_1"/>
    <property type="match status" value="1"/>
</dbReference>
<dbReference type="InterPro" id="IPR017871">
    <property type="entry name" value="ABC_transporter-like_CS"/>
</dbReference>
<dbReference type="EMBL" id="CP060096">
    <property type="protein sequence ID" value="QSZ27443.1"/>
    <property type="molecule type" value="Genomic_DNA"/>
</dbReference>
<dbReference type="InterPro" id="IPR036640">
    <property type="entry name" value="ABC1_TM_sf"/>
</dbReference>
<keyword evidence="3" id="KW-0547">Nucleotide-binding</keyword>
<evidence type="ECO:0000256" key="7">
    <source>
        <dbReference type="SAM" id="Phobius"/>
    </source>
</evidence>
<gene>
    <name evidence="10" type="ORF">ACETAC_00455</name>
</gene>
<dbReference type="Pfam" id="PF00664">
    <property type="entry name" value="ABC_membrane"/>
    <property type="match status" value="1"/>
</dbReference>
<dbReference type="InterPro" id="IPR039421">
    <property type="entry name" value="Type_1_exporter"/>
</dbReference>
<accession>A0A975GAJ2</accession>
<evidence type="ECO:0000256" key="2">
    <source>
        <dbReference type="ARBA" id="ARBA00022692"/>
    </source>
</evidence>
<evidence type="ECO:0000256" key="1">
    <source>
        <dbReference type="ARBA" id="ARBA00004651"/>
    </source>
</evidence>
<dbReference type="SUPFAM" id="SSF90123">
    <property type="entry name" value="ABC transporter transmembrane region"/>
    <property type="match status" value="1"/>
</dbReference>
<sequence>MKKRDFKYIYKVLKPYIGKEVLGFFVIIISTILSLVNPYVIKLIIDIAIANKDIQSLIRFSAIYFVIFLLVTLLDVFQKYIFTYIRQKLLYNLRMNLDKIIMNQRITFFNEKQTGEIMSRVLNELPDVVDLFTGTLINVITQVATLVVTFVIMFILNKQITLISLLVTPFIFLLLKYYNPIFRNINLDFMQIYSKINNMLQENIANIKILKYMKSYKYAQRRFSIALHEYINKTFDNLYLTSISNSLLSFLFFVPSLVLLLYGGIRVIKGTLTIGSIVALSSYLNQLFQPIKSLSNINLDLQKSLVAFRRFREIADDDSKIDEGNKVKKKTLEKVNLENVSFKYNGKINIINNLSFEFNRGKVVRITGANGRGKTTLIDIICGLLKPQSGAVQYDGIDVDNIKMTSMKKLIGVVSQNTYLFNDTVRNNIKMGRDIEDDKIISLIYKLNFNDLLNGERLNLDSMISNNGGNLSGGQKRKITILRGLVHDPQVIILDEALTFLDDESKNNFCKCLNSIKNSKIIIIISHEDIPYIDIDYNLEVKNEMGSYKDRLSEEEQSI</sequence>
<feature type="transmembrane region" description="Helical" evidence="7">
    <location>
        <begin position="128"/>
        <end position="154"/>
    </location>
</feature>
<dbReference type="SUPFAM" id="SSF52540">
    <property type="entry name" value="P-loop containing nucleoside triphosphate hydrolases"/>
    <property type="match status" value="1"/>
</dbReference>
<dbReference type="KEGG" id="aaut:ACETAC_00455"/>
<feature type="domain" description="ABC transporter" evidence="8">
    <location>
        <begin position="335"/>
        <end position="559"/>
    </location>
</feature>
<evidence type="ECO:0000313" key="11">
    <source>
        <dbReference type="Proteomes" id="UP000671913"/>
    </source>
</evidence>
<dbReference type="Gene3D" id="1.20.1560.10">
    <property type="entry name" value="ABC transporter type 1, transmembrane domain"/>
    <property type="match status" value="1"/>
</dbReference>
<dbReference type="AlphaFoldDB" id="A0A975GAJ2"/>
<reference evidence="10" key="1">
    <citation type="submission" date="2020-08" db="EMBL/GenBank/DDBJ databases">
        <title>Genomic insights into the carbon and energy metabolism of the first obligate autotrophic acetogenic bacterium Aceticella autotrophica gen. nov., sp. nov.</title>
        <authorList>
            <person name="Toshchakov S.V."/>
            <person name="Elcheninov A.G."/>
            <person name="Kublanov I.V."/>
            <person name="Frolov E.N."/>
            <person name="Lebedinsky A.V."/>
        </authorList>
    </citation>
    <scope>NUCLEOTIDE SEQUENCE</scope>
    <source>
        <strain evidence="10">3443-3Ac</strain>
    </source>
</reference>
<dbReference type="PANTHER" id="PTHR43394:SF1">
    <property type="entry name" value="ATP-BINDING CASSETTE SUB-FAMILY B MEMBER 10, MITOCHONDRIAL"/>
    <property type="match status" value="1"/>
</dbReference>
<dbReference type="InterPro" id="IPR003439">
    <property type="entry name" value="ABC_transporter-like_ATP-bd"/>
</dbReference>
<dbReference type="Proteomes" id="UP000671913">
    <property type="component" value="Chromosome"/>
</dbReference>
<dbReference type="Gene3D" id="3.40.50.300">
    <property type="entry name" value="P-loop containing nucleotide triphosphate hydrolases"/>
    <property type="match status" value="1"/>
</dbReference>
<dbReference type="InterPro" id="IPR003593">
    <property type="entry name" value="AAA+_ATPase"/>
</dbReference>
<feature type="transmembrane region" description="Helical" evidence="7">
    <location>
        <begin position="21"/>
        <end position="45"/>
    </location>
</feature>
<dbReference type="PROSITE" id="PS50929">
    <property type="entry name" value="ABC_TM1F"/>
    <property type="match status" value="1"/>
</dbReference>
<evidence type="ECO:0000259" key="9">
    <source>
        <dbReference type="PROSITE" id="PS50929"/>
    </source>
</evidence>